<evidence type="ECO:0000256" key="1">
    <source>
        <dbReference type="ARBA" id="ARBA00004370"/>
    </source>
</evidence>
<reference evidence="6 7" key="1">
    <citation type="journal article" date="2020" name="Front. Microbiol.">
        <title>Single-cell genomics of novel Actinobacteria with the Wood-Ljungdahl pathway discovered in a serpentinizing system.</title>
        <authorList>
            <person name="Merino N."/>
            <person name="Kawai M."/>
            <person name="Boyd E.S."/>
            <person name="Colman D.R."/>
            <person name="McGlynn S.E."/>
            <person name="Nealson K.H."/>
            <person name="Kurokawa K."/>
            <person name="Hongoh Y."/>
        </authorList>
    </citation>
    <scope>NUCLEOTIDE SEQUENCE [LARGE SCALE GENOMIC DNA]</scope>
    <source>
        <strain evidence="6 7">S06</strain>
    </source>
</reference>
<dbReference type="InterPro" id="IPR001460">
    <property type="entry name" value="PCN-bd_Tpept"/>
</dbReference>
<dbReference type="EMBL" id="BLRV01000002">
    <property type="protein sequence ID" value="GFP20803.1"/>
    <property type="molecule type" value="Genomic_DNA"/>
</dbReference>
<name>A0A6V8NL06_9ACTN</name>
<accession>A0A6V8NL06</accession>
<dbReference type="Pfam" id="PF03717">
    <property type="entry name" value="PBP_dimer"/>
    <property type="match status" value="1"/>
</dbReference>
<dbReference type="GO" id="GO:0005886">
    <property type="term" value="C:plasma membrane"/>
    <property type="evidence" value="ECO:0007669"/>
    <property type="project" value="TreeGrafter"/>
</dbReference>
<dbReference type="InterPro" id="IPR050515">
    <property type="entry name" value="Beta-lactam/transpept"/>
</dbReference>
<organism evidence="6 7">
    <name type="scientific">Candidatus Hakubella thermalkaliphila</name>
    <dbReference type="NCBI Taxonomy" id="2754717"/>
    <lineage>
        <taxon>Bacteria</taxon>
        <taxon>Bacillati</taxon>
        <taxon>Actinomycetota</taxon>
        <taxon>Actinomycetota incertae sedis</taxon>
        <taxon>Candidatus Hakubellales</taxon>
        <taxon>Candidatus Hakubellaceae</taxon>
        <taxon>Candidatus Hakubella</taxon>
    </lineage>
</organism>
<dbReference type="RefSeq" id="WP_176225952.1">
    <property type="nucleotide sequence ID" value="NZ_BLRV01000002.1"/>
</dbReference>
<dbReference type="Pfam" id="PF00905">
    <property type="entry name" value="Transpeptidase"/>
    <property type="match status" value="1"/>
</dbReference>
<dbReference type="Gene3D" id="1.10.150.770">
    <property type="match status" value="1"/>
</dbReference>
<evidence type="ECO:0000313" key="6">
    <source>
        <dbReference type="EMBL" id="GFP20803.1"/>
    </source>
</evidence>
<dbReference type="InterPro" id="IPR012338">
    <property type="entry name" value="Beta-lactam/transpept-like"/>
</dbReference>
<feature type="domain" description="Penicillin-binding protein dimerisation" evidence="5">
    <location>
        <begin position="53"/>
        <end position="196"/>
    </location>
</feature>
<gene>
    <name evidence="6" type="ORF">HKBW3S06_00030</name>
</gene>
<comment type="caution">
    <text evidence="6">The sequence shown here is derived from an EMBL/GenBank/DDBJ whole genome shotgun (WGS) entry which is preliminary data.</text>
</comment>
<comment type="subcellular location">
    <subcellularLocation>
        <location evidence="1">Membrane</location>
    </subcellularLocation>
</comment>
<sequence length="567" mass="62564">MEKSRARILALLFLFIAGFVVVIYRLVFIQVISAQSFKDLAQTQYLNSYSFLAERGTIFDRDGNQLAVSTQEVTIFANPFFVKDPGSVAEELSAILDKDKEELKKKLTQPDTGFVFLARKVSPELAQRVQELDMDGVLFTKESKRFYPHAQLAAQTLGFVGVDNEGLSGLEFQYENVLHGKDGVVVAERDSHGGLIPGTYTTREHPVNGGDIYLTLDKNIQFFSDQKLKEVVEAYRAKGGTVIVMRPDSGEILAMSSYPTFDLNKFYDVSQDMMRNLATSLVYEPGSTFKSVIIAAALEEGLVGPRQYFHLPPTIKVADEVIKEPHRNQEIDYTVTQILAHSANVGAVLVARVLEDQQLYNYLRKFGLGERIGIDLPGEERGILPEVKNWSRSTKATISFGQGISVTPLQLLMAYTVFANGGILIRPYLVDRIVYPDGRISRPGEGKQGVRVVSEDTARQITVMLREAVKNGTGTRAEIAGYEVAGKTGTAQKVDSDGLGYDEDRSIVSFVGFAPASNPQVAIVVVIDEPSSSAGDVWGGTVSAPLFKEIMEFTLRHLRLPPKSEDL</sequence>
<evidence type="ECO:0000256" key="2">
    <source>
        <dbReference type="ARBA" id="ARBA00007171"/>
    </source>
</evidence>
<keyword evidence="3" id="KW-0472">Membrane</keyword>
<dbReference type="PANTHER" id="PTHR30627">
    <property type="entry name" value="PEPTIDOGLYCAN D,D-TRANSPEPTIDASE"/>
    <property type="match status" value="1"/>
</dbReference>
<dbReference type="Gene3D" id="3.30.450.330">
    <property type="match status" value="1"/>
</dbReference>
<dbReference type="SUPFAM" id="SSF56519">
    <property type="entry name" value="Penicillin binding protein dimerisation domain"/>
    <property type="match status" value="1"/>
</dbReference>
<evidence type="ECO:0000259" key="4">
    <source>
        <dbReference type="Pfam" id="PF00905"/>
    </source>
</evidence>
<dbReference type="GO" id="GO:0071555">
    <property type="term" value="P:cell wall organization"/>
    <property type="evidence" value="ECO:0007669"/>
    <property type="project" value="TreeGrafter"/>
</dbReference>
<evidence type="ECO:0000256" key="3">
    <source>
        <dbReference type="ARBA" id="ARBA00023136"/>
    </source>
</evidence>
<comment type="similarity">
    <text evidence="2">Belongs to the transpeptidase family.</text>
</comment>
<evidence type="ECO:0000313" key="7">
    <source>
        <dbReference type="Proteomes" id="UP000580051"/>
    </source>
</evidence>
<evidence type="ECO:0000259" key="5">
    <source>
        <dbReference type="Pfam" id="PF03717"/>
    </source>
</evidence>
<dbReference type="SUPFAM" id="SSF56601">
    <property type="entry name" value="beta-lactamase/transpeptidase-like"/>
    <property type="match status" value="1"/>
</dbReference>
<proteinExistence type="inferred from homology"/>
<dbReference type="Gene3D" id="3.90.1310.10">
    <property type="entry name" value="Penicillin-binding protein 2a (Domain 2)"/>
    <property type="match status" value="1"/>
</dbReference>
<protein>
    <submittedName>
        <fullName evidence="6">Stage V sporulation protein D (Sporulation-specific penicillin-binding protein)</fullName>
    </submittedName>
</protein>
<dbReference type="InterPro" id="IPR036138">
    <property type="entry name" value="PBP_dimer_sf"/>
</dbReference>
<dbReference type="PANTHER" id="PTHR30627:SF1">
    <property type="entry name" value="PEPTIDOGLYCAN D,D-TRANSPEPTIDASE FTSI"/>
    <property type="match status" value="1"/>
</dbReference>
<dbReference type="GO" id="GO:0008658">
    <property type="term" value="F:penicillin binding"/>
    <property type="evidence" value="ECO:0007669"/>
    <property type="project" value="InterPro"/>
</dbReference>
<dbReference type="Proteomes" id="UP000580051">
    <property type="component" value="Unassembled WGS sequence"/>
</dbReference>
<dbReference type="AlphaFoldDB" id="A0A6V8NL06"/>
<feature type="domain" description="Penicillin-binding protein transpeptidase" evidence="4">
    <location>
        <begin position="240"/>
        <end position="552"/>
    </location>
</feature>
<dbReference type="InterPro" id="IPR005311">
    <property type="entry name" value="PBP_dimer"/>
</dbReference>
<dbReference type="Gene3D" id="3.40.710.10">
    <property type="entry name" value="DD-peptidase/beta-lactamase superfamily"/>
    <property type="match status" value="1"/>
</dbReference>